<evidence type="ECO:0000256" key="4">
    <source>
        <dbReference type="ARBA" id="ARBA00022840"/>
    </source>
</evidence>
<dbReference type="FunFam" id="3.40.50.300:FF:002288">
    <property type="entry name" value="Probable thymidylate kinase"/>
    <property type="match status" value="1"/>
</dbReference>
<dbReference type="AlphaFoldDB" id="A0A1M5WM11"/>
<gene>
    <name evidence="6" type="ORF">SAMN02746098_01685</name>
</gene>
<sequence length="227" mass="26238">MKGKLIVIEAGDGSGKATQTKLLFDKLSLNNYNVKHVEFPDYQSESSALIKMYLNGEFGNNPNDVNPYAASTFYATDRYASYKKKWGDFYQSGGIILADRYTTSNMVHQAAKIINPDERDEYLNWLWDLEFVKFKLPVPDCVVFLDMHPQYSQILINNRSNKFGDGEKDIHERNYDYLVHSYNNATQIRVSFGWEMVNCVHNGQLRSKEDIHRDIYEIVTKVIHGEG</sequence>
<proteinExistence type="inferred from homology"/>
<dbReference type="GO" id="GO:0004798">
    <property type="term" value="F:dTMP kinase activity"/>
    <property type="evidence" value="ECO:0007669"/>
    <property type="project" value="TreeGrafter"/>
</dbReference>
<evidence type="ECO:0000313" key="7">
    <source>
        <dbReference type="Proteomes" id="UP000183954"/>
    </source>
</evidence>
<reference evidence="7" key="1">
    <citation type="submission" date="2016-11" db="EMBL/GenBank/DDBJ databases">
        <authorList>
            <person name="Varghese N."/>
            <person name="Submissions S."/>
        </authorList>
    </citation>
    <scope>NUCLEOTIDE SEQUENCE [LARGE SCALE GENOMIC DNA]</scope>
    <source>
        <strain evidence="7">DSM 15449</strain>
    </source>
</reference>
<dbReference type="EMBL" id="FQXJ01000005">
    <property type="protein sequence ID" value="SHH88595.1"/>
    <property type="molecule type" value="Genomic_DNA"/>
</dbReference>
<evidence type="ECO:0000256" key="2">
    <source>
        <dbReference type="ARBA" id="ARBA00017144"/>
    </source>
</evidence>
<dbReference type="GO" id="GO:0006227">
    <property type="term" value="P:dUDP biosynthetic process"/>
    <property type="evidence" value="ECO:0007669"/>
    <property type="project" value="TreeGrafter"/>
</dbReference>
<keyword evidence="4" id="KW-0067">ATP-binding</keyword>
<protein>
    <recommendedName>
        <fullName evidence="2">Thymidylate kinase</fullName>
    </recommendedName>
</protein>
<dbReference type="GO" id="GO:0006235">
    <property type="term" value="P:dTTP biosynthetic process"/>
    <property type="evidence" value="ECO:0007669"/>
    <property type="project" value="TreeGrafter"/>
</dbReference>
<dbReference type="InterPro" id="IPR027417">
    <property type="entry name" value="P-loop_NTPase"/>
</dbReference>
<keyword evidence="6" id="KW-0418">Kinase</keyword>
<keyword evidence="7" id="KW-1185">Reference proteome</keyword>
<dbReference type="STRING" id="1121420.SAMN02746098_01685"/>
<dbReference type="PANTHER" id="PTHR10344">
    <property type="entry name" value="THYMIDYLATE KINASE"/>
    <property type="match status" value="1"/>
</dbReference>
<feature type="domain" description="Thymidylate kinase-like" evidence="5">
    <location>
        <begin position="8"/>
        <end position="163"/>
    </location>
</feature>
<evidence type="ECO:0000313" key="6">
    <source>
        <dbReference type="EMBL" id="SHH88595.1"/>
    </source>
</evidence>
<dbReference type="PANTHER" id="PTHR10344:SF4">
    <property type="entry name" value="UMP-CMP KINASE 2, MITOCHONDRIAL"/>
    <property type="match status" value="1"/>
</dbReference>
<dbReference type="Gene3D" id="3.40.50.300">
    <property type="entry name" value="P-loop containing nucleotide triphosphate hydrolases"/>
    <property type="match status" value="1"/>
</dbReference>
<name>A0A1M5WM11_9FIRM</name>
<evidence type="ECO:0000256" key="1">
    <source>
        <dbReference type="ARBA" id="ARBA00009776"/>
    </source>
</evidence>
<evidence type="ECO:0000259" key="5">
    <source>
        <dbReference type="Pfam" id="PF02223"/>
    </source>
</evidence>
<evidence type="ECO:0000256" key="3">
    <source>
        <dbReference type="ARBA" id="ARBA00022741"/>
    </source>
</evidence>
<dbReference type="GO" id="GO:0006233">
    <property type="term" value="P:dTDP biosynthetic process"/>
    <property type="evidence" value="ECO:0007669"/>
    <property type="project" value="TreeGrafter"/>
</dbReference>
<dbReference type="Proteomes" id="UP000183954">
    <property type="component" value="Unassembled WGS sequence"/>
</dbReference>
<dbReference type="OrthoDB" id="9774907at2"/>
<dbReference type="GO" id="GO:0005524">
    <property type="term" value="F:ATP binding"/>
    <property type="evidence" value="ECO:0007669"/>
    <property type="project" value="UniProtKB-KW"/>
</dbReference>
<accession>A0A1M5WM11</accession>
<dbReference type="Pfam" id="PF02223">
    <property type="entry name" value="Thymidylate_kin"/>
    <property type="match status" value="1"/>
</dbReference>
<keyword evidence="6" id="KW-0808">Transferase</keyword>
<keyword evidence="3" id="KW-0547">Nucleotide-binding</keyword>
<dbReference type="SUPFAM" id="SSF52540">
    <property type="entry name" value="P-loop containing nucleoside triphosphate hydrolases"/>
    <property type="match status" value="1"/>
</dbReference>
<dbReference type="GO" id="GO:0005829">
    <property type="term" value="C:cytosol"/>
    <property type="evidence" value="ECO:0007669"/>
    <property type="project" value="TreeGrafter"/>
</dbReference>
<dbReference type="InterPro" id="IPR039430">
    <property type="entry name" value="Thymidylate_kin-like_dom"/>
</dbReference>
<organism evidence="6 7">
    <name type="scientific">Desulfosporosinus lacus DSM 15449</name>
    <dbReference type="NCBI Taxonomy" id="1121420"/>
    <lineage>
        <taxon>Bacteria</taxon>
        <taxon>Bacillati</taxon>
        <taxon>Bacillota</taxon>
        <taxon>Clostridia</taxon>
        <taxon>Eubacteriales</taxon>
        <taxon>Desulfitobacteriaceae</taxon>
        <taxon>Desulfosporosinus</taxon>
    </lineage>
</organism>
<dbReference type="RefSeq" id="WP_073029289.1">
    <property type="nucleotide sequence ID" value="NZ_FQXJ01000005.1"/>
</dbReference>
<comment type="similarity">
    <text evidence="1">Belongs to the thymidylate kinase family.</text>
</comment>